<dbReference type="InterPro" id="IPR012001">
    <property type="entry name" value="Thiamin_PyroP_enz_TPP-bd_dom"/>
</dbReference>
<dbReference type="InterPro" id="IPR012000">
    <property type="entry name" value="Thiamin_PyroP_enz_cen_dom"/>
</dbReference>
<keyword evidence="8" id="KW-1185">Reference proteome</keyword>
<evidence type="ECO:0000259" key="6">
    <source>
        <dbReference type="Pfam" id="PF02776"/>
    </source>
</evidence>
<dbReference type="EMBL" id="JBDIME010000037">
    <property type="protein sequence ID" value="MEN2793028.1"/>
    <property type="molecule type" value="Genomic_DNA"/>
</dbReference>
<reference evidence="7 8" key="1">
    <citation type="submission" date="2024-05" db="EMBL/GenBank/DDBJ databases">
        <authorList>
            <person name="Liu Q."/>
            <person name="Xin Y.-H."/>
        </authorList>
    </citation>
    <scope>NUCLEOTIDE SEQUENCE [LARGE SCALE GENOMIC DNA]</scope>
    <source>
        <strain evidence="7 8">CGMCC 1.10181</strain>
    </source>
</reference>
<feature type="domain" description="Thiamine pyrophosphate enzyme central" evidence="4">
    <location>
        <begin position="203"/>
        <end position="337"/>
    </location>
</feature>
<accession>A0ABU9YB49</accession>
<name>A0ABU9YB49_9SPHN</name>
<protein>
    <submittedName>
        <fullName evidence="7">Thiamine pyrophosphate-binding protein</fullName>
    </submittedName>
</protein>
<comment type="caution">
    <text evidence="7">The sequence shown here is derived from an EMBL/GenBank/DDBJ whole genome shotgun (WGS) entry which is preliminary data.</text>
</comment>
<dbReference type="Pfam" id="PF00205">
    <property type="entry name" value="TPP_enzyme_M"/>
    <property type="match status" value="1"/>
</dbReference>
<dbReference type="InterPro" id="IPR029035">
    <property type="entry name" value="DHS-like_NAD/FAD-binding_dom"/>
</dbReference>
<dbReference type="RefSeq" id="WP_343892319.1">
    <property type="nucleotide sequence ID" value="NZ_BAAAEH010000057.1"/>
</dbReference>
<evidence type="ECO:0000256" key="2">
    <source>
        <dbReference type="ARBA" id="ARBA00023052"/>
    </source>
</evidence>
<dbReference type="CDD" id="cd00568">
    <property type="entry name" value="TPP_enzymes"/>
    <property type="match status" value="1"/>
</dbReference>
<dbReference type="InterPro" id="IPR011766">
    <property type="entry name" value="TPP_enzyme_TPP-bd"/>
</dbReference>
<dbReference type="PROSITE" id="PS00187">
    <property type="entry name" value="TPP_ENZYMES"/>
    <property type="match status" value="1"/>
</dbReference>
<evidence type="ECO:0000256" key="1">
    <source>
        <dbReference type="ARBA" id="ARBA00007812"/>
    </source>
</evidence>
<proteinExistence type="inferred from homology"/>
<dbReference type="InterPro" id="IPR000399">
    <property type="entry name" value="TPP-bd_CS"/>
</dbReference>
<evidence type="ECO:0000313" key="7">
    <source>
        <dbReference type="EMBL" id="MEN2793028.1"/>
    </source>
</evidence>
<dbReference type="Proteomes" id="UP001419910">
    <property type="component" value="Unassembled WGS sequence"/>
</dbReference>
<dbReference type="Pfam" id="PF02776">
    <property type="entry name" value="TPP_enzyme_N"/>
    <property type="match status" value="1"/>
</dbReference>
<dbReference type="Pfam" id="PF02775">
    <property type="entry name" value="TPP_enzyme_C"/>
    <property type="match status" value="1"/>
</dbReference>
<organism evidence="7 8">
    <name type="scientific">Sphingomonas oligophenolica</name>
    <dbReference type="NCBI Taxonomy" id="301154"/>
    <lineage>
        <taxon>Bacteria</taxon>
        <taxon>Pseudomonadati</taxon>
        <taxon>Pseudomonadota</taxon>
        <taxon>Alphaproteobacteria</taxon>
        <taxon>Sphingomonadales</taxon>
        <taxon>Sphingomonadaceae</taxon>
        <taxon>Sphingomonas</taxon>
    </lineage>
</organism>
<dbReference type="Gene3D" id="3.40.50.970">
    <property type="match status" value="2"/>
</dbReference>
<sequence>MLHTAHREGAAVAQRSGGRVLVDCLLAHGVDTIFCVPGESYLTVLDALHDVQDRIRIIVGRHEASVGQMAEAYGKLTGKPGICFVTRGPGSCHASIAVHTAHHDATPLILFIGQVGRDQLGRDAFQEMDYHGLFDHTAKWVTEIADPNRIPELISRAFHTAVNGKPGPVVVSIPEDMQNQLCAPATPAHYKLAGAAPSTESLEQLQSLVEAAERPILVLGGSGWSAESVADIRSFAEVFGLPVATGFRRQDLFDNSHPNYVGDLGIAPDKKLIELVGSSDLLLVVGERLGDATSASYTTFQIPRPAQTLIHVHPGAEELGALYEADLLINATAREFSSAVARLVPRGGIDRGTWVTGGRAAYEHFSVPPTSGHPRIDVARIIKELSDRLPSNAVISNGAGLYTAFVHRFYQFRDYGSQLAPTTGAMGYGLPAAIAAKVVYPDRPAVCFAGDGCFMMASQELATAVMFNLNLIVVVIDNSSYGSIRHHQEKYFPGRVVATDLVSPDFVALAEAYGAYAERVEATEDFAAAFERAANSGRPALLTFRQDITEVVPTKPKLAEPAAPEIVA</sequence>
<evidence type="ECO:0000256" key="3">
    <source>
        <dbReference type="RuleBase" id="RU362132"/>
    </source>
</evidence>
<dbReference type="SUPFAM" id="SSF52467">
    <property type="entry name" value="DHS-like NAD/FAD-binding domain"/>
    <property type="match status" value="1"/>
</dbReference>
<feature type="domain" description="Thiamine pyrophosphate enzyme N-terminal TPP-binding" evidence="6">
    <location>
        <begin position="16"/>
        <end position="131"/>
    </location>
</feature>
<dbReference type="SUPFAM" id="SSF52518">
    <property type="entry name" value="Thiamin diphosphate-binding fold (THDP-binding)"/>
    <property type="match status" value="2"/>
</dbReference>
<comment type="similarity">
    <text evidence="1 3">Belongs to the TPP enzyme family.</text>
</comment>
<keyword evidence="2 3" id="KW-0786">Thiamine pyrophosphate</keyword>
<dbReference type="InterPro" id="IPR045229">
    <property type="entry name" value="TPP_enz"/>
</dbReference>
<feature type="domain" description="Thiamine pyrophosphate enzyme TPP-binding" evidence="5">
    <location>
        <begin position="398"/>
        <end position="542"/>
    </location>
</feature>
<dbReference type="InterPro" id="IPR029061">
    <property type="entry name" value="THDP-binding"/>
</dbReference>
<gene>
    <name evidence="7" type="ORF">ABC974_25615</name>
</gene>
<evidence type="ECO:0000259" key="5">
    <source>
        <dbReference type="Pfam" id="PF02775"/>
    </source>
</evidence>
<dbReference type="NCBIfam" id="NF006052">
    <property type="entry name" value="PRK08199.1"/>
    <property type="match status" value="1"/>
</dbReference>
<dbReference type="PANTHER" id="PTHR18968:SF120">
    <property type="entry name" value="ACETOLACTATE SYNTHASE LARGE SUBUNIT"/>
    <property type="match status" value="1"/>
</dbReference>
<dbReference type="Gene3D" id="3.40.50.1220">
    <property type="entry name" value="TPP-binding domain"/>
    <property type="match status" value="1"/>
</dbReference>
<dbReference type="PANTHER" id="PTHR18968">
    <property type="entry name" value="THIAMINE PYROPHOSPHATE ENZYMES"/>
    <property type="match status" value="1"/>
</dbReference>
<evidence type="ECO:0000259" key="4">
    <source>
        <dbReference type="Pfam" id="PF00205"/>
    </source>
</evidence>
<dbReference type="CDD" id="cd07035">
    <property type="entry name" value="TPP_PYR_POX_like"/>
    <property type="match status" value="1"/>
</dbReference>
<evidence type="ECO:0000313" key="8">
    <source>
        <dbReference type="Proteomes" id="UP001419910"/>
    </source>
</evidence>